<dbReference type="EMBL" id="FZOS01000026">
    <property type="protein sequence ID" value="SNS95614.1"/>
    <property type="molecule type" value="Genomic_DNA"/>
</dbReference>
<dbReference type="OrthoDB" id="7817026at2"/>
<evidence type="ECO:0000259" key="1">
    <source>
        <dbReference type="Pfam" id="PF04326"/>
    </source>
</evidence>
<gene>
    <name evidence="2" type="ORF">SAMN06295912_12626</name>
</gene>
<accession>A0A239IT65</accession>
<proteinExistence type="predicted"/>
<dbReference type="RefSeq" id="WP_089220777.1">
    <property type="nucleotide sequence ID" value="NZ_FZOS01000026.1"/>
</dbReference>
<organism evidence="2 3">
    <name type="scientific">Edaphosphingomonas laterariae</name>
    <dbReference type="NCBI Taxonomy" id="861865"/>
    <lineage>
        <taxon>Bacteria</taxon>
        <taxon>Pseudomonadati</taxon>
        <taxon>Pseudomonadota</taxon>
        <taxon>Alphaproteobacteria</taxon>
        <taxon>Sphingomonadales</taxon>
        <taxon>Rhizorhabdaceae</taxon>
        <taxon>Edaphosphingomonas</taxon>
    </lineage>
</organism>
<evidence type="ECO:0000313" key="2">
    <source>
        <dbReference type="EMBL" id="SNS95614.1"/>
    </source>
</evidence>
<protein>
    <submittedName>
        <fullName evidence="2">Putative DNA-binding domain-containing protein</fullName>
    </submittedName>
</protein>
<dbReference type="Proteomes" id="UP000198281">
    <property type="component" value="Unassembled WGS sequence"/>
</dbReference>
<keyword evidence="3" id="KW-1185">Reference proteome</keyword>
<feature type="domain" description="Schlafen AlbA-2" evidence="1">
    <location>
        <begin position="24"/>
        <end position="151"/>
    </location>
</feature>
<dbReference type="InterPro" id="IPR007421">
    <property type="entry name" value="Schlafen_AlbA_2_dom"/>
</dbReference>
<sequence>MIPRPLQDITRRDLEALVINQVAERRTLEFKRELPGNSDSQRKEFLADVTSFANAQGGDLLFGIEETRGIATGIPGITVNDPDKEVLRWEEVLLAGVEPRLPGLRLRWIELDETRGVLLIRIPASSNAPHRVIFKQSNRFYGRKSNGKYEMDTHELRDAFTASEALPVRLRALHLDAVDQSLRGDLPIGLGEDPKAILSLIPITLFKEGRDLEITPENALAPHKPSGYMDAIRMIEGVLLHTNPADNGAVRSYAITYRAGRIDMVWTIGRIVNELRKEEAPLVWPKRFEDGVIDAALSGAAKLAPFGLEGPWVVLVTVTGIKNYRLVVNNEYWSDPAWREQVSLPPLMVEQMDQTGLLPLLRSFWLAFGIERPSANGI</sequence>
<name>A0A239IT65_9SPHN</name>
<keyword evidence="2" id="KW-0238">DNA-binding</keyword>
<dbReference type="Gene3D" id="3.30.950.30">
    <property type="entry name" value="Schlafen, AAA domain"/>
    <property type="match status" value="1"/>
</dbReference>
<dbReference type="InterPro" id="IPR038461">
    <property type="entry name" value="Schlafen_AlbA_2_dom_sf"/>
</dbReference>
<dbReference type="AlphaFoldDB" id="A0A239IT65"/>
<dbReference type="GO" id="GO:0003677">
    <property type="term" value="F:DNA binding"/>
    <property type="evidence" value="ECO:0007669"/>
    <property type="project" value="UniProtKB-KW"/>
</dbReference>
<reference evidence="3" key="1">
    <citation type="submission" date="2017-06" db="EMBL/GenBank/DDBJ databases">
        <authorList>
            <person name="Varghese N."/>
            <person name="Submissions S."/>
        </authorList>
    </citation>
    <scope>NUCLEOTIDE SEQUENCE [LARGE SCALE GENOMIC DNA]</scope>
    <source>
        <strain evidence="3">LNB2</strain>
    </source>
</reference>
<dbReference type="Pfam" id="PF04326">
    <property type="entry name" value="SLFN_AlbA_2"/>
    <property type="match status" value="1"/>
</dbReference>
<evidence type="ECO:0000313" key="3">
    <source>
        <dbReference type="Proteomes" id="UP000198281"/>
    </source>
</evidence>